<organism evidence="1 2">
    <name type="scientific">Portunus trituberculatus</name>
    <name type="common">Swimming crab</name>
    <name type="synonym">Neptunus trituberculatus</name>
    <dbReference type="NCBI Taxonomy" id="210409"/>
    <lineage>
        <taxon>Eukaryota</taxon>
        <taxon>Metazoa</taxon>
        <taxon>Ecdysozoa</taxon>
        <taxon>Arthropoda</taxon>
        <taxon>Crustacea</taxon>
        <taxon>Multicrustacea</taxon>
        <taxon>Malacostraca</taxon>
        <taxon>Eumalacostraca</taxon>
        <taxon>Eucarida</taxon>
        <taxon>Decapoda</taxon>
        <taxon>Pleocyemata</taxon>
        <taxon>Brachyura</taxon>
        <taxon>Eubrachyura</taxon>
        <taxon>Portunoidea</taxon>
        <taxon>Portunidae</taxon>
        <taxon>Portuninae</taxon>
        <taxon>Portunus</taxon>
    </lineage>
</organism>
<accession>A0A5B7GTC7</accession>
<gene>
    <name evidence="1" type="ORF">E2C01_054873</name>
</gene>
<evidence type="ECO:0000313" key="1">
    <source>
        <dbReference type="EMBL" id="MPC60816.1"/>
    </source>
</evidence>
<protein>
    <recommendedName>
        <fullName evidence="3">Endonuclease/exonuclease/phosphatase domain-containing protein</fullName>
    </recommendedName>
</protein>
<name>A0A5B7GTC7_PORTR</name>
<evidence type="ECO:0000313" key="2">
    <source>
        <dbReference type="Proteomes" id="UP000324222"/>
    </source>
</evidence>
<proteinExistence type="predicted"/>
<evidence type="ECO:0008006" key="3">
    <source>
        <dbReference type="Google" id="ProtNLM"/>
    </source>
</evidence>
<comment type="caution">
    <text evidence="1">The sequence shown here is derived from an EMBL/GenBank/DDBJ whole genome shotgun (WGS) entry which is preliminary data.</text>
</comment>
<dbReference type="AlphaFoldDB" id="A0A5B7GTC7"/>
<keyword evidence="2" id="KW-1185">Reference proteome</keyword>
<sequence length="195" mass="21341">MLTLGCRAVHSVEQETPTRGTTHGFKSRLTGEHPLTGTVIQCNNATGTQASGGLITYVKKTLAARAAPSPFIGNRCDTLAIDITDQRGNPKLRVINTYAKSDTLDLQYLEAYAGTSPHCPHGVNVTNTDCNFATHVRGNKLDYTILLNDPHLSYNTQTVDELTSDHFAVTTYLRLPSSVTGERQVRKRLFSQHIG</sequence>
<dbReference type="Proteomes" id="UP000324222">
    <property type="component" value="Unassembled WGS sequence"/>
</dbReference>
<dbReference type="EMBL" id="VSRR010017931">
    <property type="protein sequence ID" value="MPC60816.1"/>
    <property type="molecule type" value="Genomic_DNA"/>
</dbReference>
<reference evidence="1 2" key="1">
    <citation type="submission" date="2019-05" db="EMBL/GenBank/DDBJ databases">
        <title>Another draft genome of Portunus trituberculatus and its Hox gene families provides insights of decapod evolution.</title>
        <authorList>
            <person name="Jeong J.-H."/>
            <person name="Song I."/>
            <person name="Kim S."/>
            <person name="Choi T."/>
            <person name="Kim D."/>
            <person name="Ryu S."/>
            <person name="Kim W."/>
        </authorList>
    </citation>
    <scope>NUCLEOTIDE SEQUENCE [LARGE SCALE GENOMIC DNA]</scope>
    <source>
        <tissue evidence="1">Muscle</tissue>
    </source>
</reference>